<reference evidence="1 2" key="1">
    <citation type="submission" date="2023-09" db="EMBL/GenBank/DDBJ databases">
        <authorList>
            <person name="Rey-Velasco X."/>
        </authorList>
    </citation>
    <scope>NUCLEOTIDE SEQUENCE [LARGE SCALE GENOMIC DNA]</scope>
    <source>
        <strain evidence="1 2">F394</strain>
    </source>
</reference>
<evidence type="ECO:0008006" key="3">
    <source>
        <dbReference type="Google" id="ProtNLM"/>
    </source>
</evidence>
<comment type="caution">
    <text evidence="1">The sequence shown here is derived from an EMBL/GenBank/DDBJ whole genome shotgun (WGS) entry which is preliminary data.</text>
</comment>
<accession>A0ABU3BVF0</accession>
<proteinExistence type="predicted"/>
<gene>
    <name evidence="1" type="ORF">RM540_16050</name>
</gene>
<dbReference type="EMBL" id="JAVRHT010000071">
    <property type="protein sequence ID" value="MDT0633267.1"/>
    <property type="molecule type" value="Genomic_DNA"/>
</dbReference>
<name>A0ABU3BVF0_9BACT</name>
<evidence type="ECO:0000313" key="2">
    <source>
        <dbReference type="Proteomes" id="UP001267426"/>
    </source>
</evidence>
<organism evidence="1 2">
    <name type="scientific">Rubrivirga litoralis</name>
    <dbReference type="NCBI Taxonomy" id="3075598"/>
    <lineage>
        <taxon>Bacteria</taxon>
        <taxon>Pseudomonadati</taxon>
        <taxon>Rhodothermota</taxon>
        <taxon>Rhodothermia</taxon>
        <taxon>Rhodothermales</taxon>
        <taxon>Rubricoccaceae</taxon>
        <taxon>Rubrivirga</taxon>
    </lineage>
</organism>
<protein>
    <recommendedName>
        <fullName evidence="3">MmgE/PrpD family protein</fullName>
    </recommendedName>
</protein>
<dbReference type="RefSeq" id="WP_311665995.1">
    <property type="nucleotide sequence ID" value="NZ_JAVRHT010000071.1"/>
</dbReference>
<keyword evidence="2" id="KW-1185">Reference proteome</keyword>
<dbReference type="Proteomes" id="UP001267426">
    <property type="component" value="Unassembled WGS sequence"/>
</dbReference>
<sequence length="40" mass="4248">MALDDFPSVSREQAEAFLVLALNDALGQTPQVAEEATDLA</sequence>
<evidence type="ECO:0000313" key="1">
    <source>
        <dbReference type="EMBL" id="MDT0633267.1"/>
    </source>
</evidence>